<dbReference type="GO" id="GO:0016020">
    <property type="term" value="C:membrane"/>
    <property type="evidence" value="ECO:0007669"/>
    <property type="project" value="UniProtKB-SubCell"/>
</dbReference>
<keyword evidence="4 6" id="KW-1133">Transmembrane helix</keyword>
<evidence type="ECO:0000256" key="1">
    <source>
        <dbReference type="ARBA" id="ARBA00004370"/>
    </source>
</evidence>
<keyword evidence="2" id="KW-0813">Transport</keyword>
<dbReference type="RefSeq" id="XP_041163180.1">
    <property type="nucleotide sequence ID" value="XM_041297492.1"/>
</dbReference>
<dbReference type="Proteomes" id="UP000719766">
    <property type="component" value="Unassembled WGS sequence"/>
</dbReference>
<feature type="transmembrane region" description="Helical" evidence="6">
    <location>
        <begin position="39"/>
        <end position="56"/>
    </location>
</feature>
<dbReference type="PANTHER" id="PTHR48020:SF25">
    <property type="entry name" value="SUGAR TRANSPORTER, PUTATIVE (AFU_ORTHOLOGUE AFUA_7G05830)-RELATED"/>
    <property type="match status" value="1"/>
</dbReference>
<dbReference type="InterPro" id="IPR050814">
    <property type="entry name" value="Myo-inositol_Transporter"/>
</dbReference>
<name>A0A9P7DMD7_9AGAM</name>
<comment type="caution">
    <text evidence="8">The sequence shown here is derived from an EMBL/GenBank/DDBJ whole genome shotgun (WGS) entry which is preliminary data.</text>
</comment>
<gene>
    <name evidence="8" type="ORF">HD556DRAFT_1232185</name>
    <name evidence="7" type="ORF">HD556DRAFT_1241453</name>
</gene>
<dbReference type="PANTHER" id="PTHR48020">
    <property type="entry name" value="PROTON MYO-INOSITOL COTRANSPORTER"/>
    <property type="match status" value="1"/>
</dbReference>
<evidence type="ECO:0000313" key="9">
    <source>
        <dbReference type="Proteomes" id="UP000719766"/>
    </source>
</evidence>
<reference evidence="8" key="1">
    <citation type="journal article" date="2020" name="New Phytol.">
        <title>Comparative genomics reveals dynamic genome evolution in host specialist ectomycorrhizal fungi.</title>
        <authorList>
            <person name="Lofgren L.A."/>
            <person name="Nguyen N.H."/>
            <person name="Vilgalys R."/>
            <person name="Ruytinx J."/>
            <person name="Liao H.L."/>
            <person name="Branco S."/>
            <person name="Kuo A."/>
            <person name="LaButti K."/>
            <person name="Lipzen A."/>
            <person name="Andreopoulos W."/>
            <person name="Pangilinan J."/>
            <person name="Riley R."/>
            <person name="Hundley H."/>
            <person name="Na H."/>
            <person name="Barry K."/>
            <person name="Grigoriev I.V."/>
            <person name="Stajich J.E."/>
            <person name="Kennedy P.G."/>
        </authorList>
    </citation>
    <scope>NUCLEOTIDE SEQUENCE</scope>
    <source>
        <strain evidence="8">S12</strain>
    </source>
</reference>
<dbReference type="OrthoDB" id="5290825at2759"/>
<evidence type="ECO:0000313" key="8">
    <source>
        <dbReference type="EMBL" id="KAG1798494.1"/>
    </source>
</evidence>
<dbReference type="InterPro" id="IPR036259">
    <property type="entry name" value="MFS_trans_sf"/>
</dbReference>
<evidence type="ECO:0000256" key="2">
    <source>
        <dbReference type="ARBA" id="ARBA00022448"/>
    </source>
</evidence>
<dbReference type="AlphaFoldDB" id="A0A9P7DMD7"/>
<evidence type="ECO:0000256" key="6">
    <source>
        <dbReference type="SAM" id="Phobius"/>
    </source>
</evidence>
<protein>
    <submittedName>
        <fullName evidence="8">General substrate transporter</fullName>
    </submittedName>
</protein>
<comment type="subcellular location">
    <subcellularLocation>
        <location evidence="1">Membrane</location>
    </subcellularLocation>
</comment>
<accession>A0A9P7DMD7</accession>
<dbReference type="EMBL" id="JABBWE010000013">
    <property type="protein sequence ID" value="KAG1798494.1"/>
    <property type="molecule type" value="Genomic_DNA"/>
</dbReference>
<feature type="transmembrane region" description="Helical" evidence="6">
    <location>
        <begin position="92"/>
        <end position="111"/>
    </location>
</feature>
<sequence>LFAIFYSPGEGPVLLTYSTEAFPLCIRDISMSFATATTWFWNFILSITWPSLVLAFKQQGAFGWYAAWCCILWVLILLFVRETKGKTLEELDQVFAVQSYLYFVLLIVMIAT</sequence>
<feature type="transmembrane region" description="Helical" evidence="6">
    <location>
        <begin position="62"/>
        <end position="80"/>
    </location>
</feature>
<evidence type="ECO:0000313" key="7">
    <source>
        <dbReference type="EMBL" id="KAG1790992.1"/>
    </source>
</evidence>
<keyword evidence="9" id="KW-1185">Reference proteome</keyword>
<dbReference type="InterPro" id="IPR005828">
    <property type="entry name" value="MFS_sugar_transport-like"/>
</dbReference>
<keyword evidence="3 6" id="KW-0812">Transmembrane</keyword>
<dbReference type="Pfam" id="PF00083">
    <property type="entry name" value="Sugar_tr"/>
    <property type="match status" value="1"/>
</dbReference>
<evidence type="ECO:0000256" key="4">
    <source>
        <dbReference type="ARBA" id="ARBA00022989"/>
    </source>
</evidence>
<dbReference type="Gene3D" id="1.20.1250.20">
    <property type="entry name" value="MFS general substrate transporter like domains"/>
    <property type="match status" value="1"/>
</dbReference>
<dbReference type="SUPFAM" id="SSF103473">
    <property type="entry name" value="MFS general substrate transporter"/>
    <property type="match status" value="1"/>
</dbReference>
<evidence type="ECO:0000256" key="3">
    <source>
        <dbReference type="ARBA" id="ARBA00022692"/>
    </source>
</evidence>
<dbReference type="GO" id="GO:0022857">
    <property type="term" value="F:transmembrane transporter activity"/>
    <property type="evidence" value="ECO:0007669"/>
    <property type="project" value="InterPro"/>
</dbReference>
<proteinExistence type="predicted"/>
<organism evidence="8 9">
    <name type="scientific">Suillus plorans</name>
    <dbReference type="NCBI Taxonomy" id="116603"/>
    <lineage>
        <taxon>Eukaryota</taxon>
        <taxon>Fungi</taxon>
        <taxon>Dikarya</taxon>
        <taxon>Basidiomycota</taxon>
        <taxon>Agaricomycotina</taxon>
        <taxon>Agaricomycetes</taxon>
        <taxon>Agaricomycetidae</taxon>
        <taxon>Boletales</taxon>
        <taxon>Suillineae</taxon>
        <taxon>Suillaceae</taxon>
        <taxon>Suillus</taxon>
    </lineage>
</organism>
<feature type="non-terminal residue" evidence="8">
    <location>
        <position position="1"/>
    </location>
</feature>
<dbReference type="GeneID" id="64591256"/>
<evidence type="ECO:0000256" key="5">
    <source>
        <dbReference type="ARBA" id="ARBA00023136"/>
    </source>
</evidence>
<dbReference type="EMBL" id="JABBWE010000046">
    <property type="protein sequence ID" value="KAG1790992.1"/>
    <property type="molecule type" value="Genomic_DNA"/>
</dbReference>
<keyword evidence="5 6" id="KW-0472">Membrane</keyword>